<organism evidence="2 3">
    <name type="scientific">Agromyces indicus</name>
    <dbReference type="NCBI Taxonomy" id="758919"/>
    <lineage>
        <taxon>Bacteria</taxon>
        <taxon>Bacillati</taxon>
        <taxon>Actinomycetota</taxon>
        <taxon>Actinomycetes</taxon>
        <taxon>Micrococcales</taxon>
        <taxon>Microbacteriaceae</taxon>
        <taxon>Agromyces</taxon>
    </lineage>
</organism>
<evidence type="ECO:0000313" key="3">
    <source>
        <dbReference type="Proteomes" id="UP001260072"/>
    </source>
</evidence>
<proteinExistence type="predicted"/>
<comment type="caution">
    <text evidence="2">The sequence shown here is derived from an EMBL/GenBank/DDBJ whole genome shotgun (WGS) entry which is preliminary data.</text>
</comment>
<dbReference type="RefSeq" id="WP_310520204.1">
    <property type="nucleotide sequence ID" value="NZ_BAABBS010000003.1"/>
</dbReference>
<protein>
    <recommendedName>
        <fullName evidence="4">Helicase</fullName>
    </recommendedName>
</protein>
<keyword evidence="1" id="KW-0812">Transmembrane</keyword>
<name>A0ABU1FIL5_9MICO</name>
<dbReference type="InterPro" id="IPR021202">
    <property type="entry name" value="Rv3654c-like"/>
</dbReference>
<keyword evidence="1" id="KW-0472">Membrane</keyword>
<accession>A0ABU1FIL5</accession>
<reference evidence="3" key="1">
    <citation type="submission" date="2023-07" db="EMBL/GenBank/DDBJ databases">
        <title>Description of three actinobacteria isolated from air of manufacturing shop in a pharmaceutical factory.</title>
        <authorList>
            <person name="Zhang D.-F."/>
        </authorList>
    </citation>
    <scope>NUCLEOTIDE SEQUENCE [LARGE SCALE GENOMIC DNA]</scope>
    <source>
        <strain evidence="3">CCTCC AB 2011122</strain>
    </source>
</reference>
<feature type="transmembrane region" description="Helical" evidence="1">
    <location>
        <begin position="12"/>
        <end position="38"/>
    </location>
</feature>
<evidence type="ECO:0008006" key="4">
    <source>
        <dbReference type="Google" id="ProtNLM"/>
    </source>
</evidence>
<evidence type="ECO:0000256" key="1">
    <source>
        <dbReference type="SAM" id="Phobius"/>
    </source>
</evidence>
<evidence type="ECO:0000313" key="2">
    <source>
        <dbReference type="EMBL" id="MDR5691598.1"/>
    </source>
</evidence>
<dbReference type="EMBL" id="JAVKGS010000001">
    <property type="protein sequence ID" value="MDR5691598.1"/>
    <property type="molecule type" value="Genomic_DNA"/>
</dbReference>
<dbReference type="Proteomes" id="UP001260072">
    <property type="component" value="Unassembled WGS sequence"/>
</dbReference>
<dbReference type="NCBIfam" id="TIGR03816">
    <property type="entry name" value="tadE_like_DECH"/>
    <property type="match status" value="1"/>
</dbReference>
<gene>
    <name evidence="2" type="ORF">RH861_05915</name>
</gene>
<keyword evidence="3" id="KW-1185">Reference proteome</keyword>
<keyword evidence="1" id="KW-1133">Transmembrane helix</keyword>
<sequence length="117" mass="10836">MPGPLGSEGGAASVLALAIIGAVVALAAASIAVLGGLVASQVAANAADAAALAAADALSGVVPADPCGIARTAAERNGARLVRCELAGPAASVAVAVAAPFAEVTAESRAGPPGWEG</sequence>